<dbReference type="Proteomes" id="UP000579153">
    <property type="component" value="Unassembled WGS sequence"/>
</dbReference>
<evidence type="ECO:0000313" key="3">
    <source>
        <dbReference type="Proteomes" id="UP000579153"/>
    </source>
</evidence>
<comment type="caution">
    <text evidence="2">The sequence shown here is derived from an EMBL/GenBank/DDBJ whole genome shotgun (WGS) entry which is preliminary data.</text>
</comment>
<name>A0A7W9GFS0_9ACTN</name>
<keyword evidence="3" id="KW-1185">Reference proteome</keyword>
<dbReference type="Pfam" id="PF14065">
    <property type="entry name" value="Pvc16_N"/>
    <property type="match status" value="1"/>
</dbReference>
<evidence type="ECO:0000259" key="1">
    <source>
        <dbReference type="Pfam" id="PF14065"/>
    </source>
</evidence>
<feature type="domain" description="Pvc16 N-terminal" evidence="1">
    <location>
        <begin position="9"/>
        <end position="184"/>
    </location>
</feature>
<dbReference type="AlphaFoldDB" id="A0A7W9GFS0"/>
<dbReference type="RefSeq" id="WP_185075889.1">
    <property type="nucleotide sequence ID" value="NZ_JACHMB010000001.1"/>
</dbReference>
<evidence type="ECO:0000313" key="2">
    <source>
        <dbReference type="EMBL" id="MBB5782873.1"/>
    </source>
</evidence>
<organism evidence="2 3">
    <name type="scientific">Nonomuraea jabiensis</name>
    <dbReference type="NCBI Taxonomy" id="882448"/>
    <lineage>
        <taxon>Bacteria</taxon>
        <taxon>Bacillati</taxon>
        <taxon>Actinomycetota</taxon>
        <taxon>Actinomycetes</taxon>
        <taxon>Streptosporangiales</taxon>
        <taxon>Streptosporangiaceae</taxon>
        <taxon>Nonomuraea</taxon>
    </lineage>
</organism>
<proteinExistence type="predicted"/>
<reference evidence="2 3" key="1">
    <citation type="submission" date="2020-08" db="EMBL/GenBank/DDBJ databases">
        <title>Sequencing the genomes of 1000 actinobacteria strains.</title>
        <authorList>
            <person name="Klenk H.-P."/>
        </authorList>
    </citation>
    <scope>NUCLEOTIDE SEQUENCE [LARGE SCALE GENOMIC DNA]</scope>
    <source>
        <strain evidence="2 3">DSM 45507</strain>
    </source>
</reference>
<dbReference type="InterPro" id="IPR025351">
    <property type="entry name" value="Pvc16_N"/>
</dbReference>
<accession>A0A7W9GFS0</accession>
<protein>
    <recommendedName>
        <fullName evidence="1">Pvc16 N-terminal domain-containing protein</fullName>
    </recommendedName>
</protein>
<gene>
    <name evidence="2" type="ORF">HD596_009629</name>
</gene>
<dbReference type="EMBL" id="JACHMB010000001">
    <property type="protein sequence ID" value="MBB5782873.1"/>
    <property type="molecule type" value="Genomic_DNA"/>
</dbReference>
<sequence length="395" mass="40455">MSNSLAIAAVTAALRARIFNRLGGPQVTIVPPDRAPDEVNGDHVNLFLYRTDMHPSFRNADPPGSPPGESPRPLLPLVLHYLLAAYSNDEGTAHELLGAAMLALHDTPILPGEEIRAATAIPLPGSDLHLQLENVKVSFESLSQDDIAKMWTAFATPYRVSASYQVSAVLIDNPAPGAAPLPVLKRGPDGRSPVAHPDAASPFPALTGIRYGVPGSPVALPGETVTLSVRNLPPGALAAHLRHLRVPATAEVHLPSPGPDEVAVALPATGLPAGPWAISLTPASGGVPTNEVPLAVAPEIVALAATPAGGTPARTTVTATVADPVLVGQQAAVLVGGLHLPVPLLTAGTGTLSVVAAIPPGTYKVRVRVDGVDTDIVDRATGAFKTGPTAEVVIP</sequence>